<accession>A0ABQ4ZJQ8</accession>
<sequence>MGMPFISGFQICIKTRYYYNALYSNDQDSLTLLLVELLRQNASRMFKYLSRLVLKYVKSRTQTVVAKTEYKLFHRAVSSDVAELKDIASTSGSGVFLVHCYQPKEDLKVFTTRSGVTIQGPIAVNNGHRGDKGLDASANYGSTKKYKPPVVQIHGLVIQILEAKVDPVVTPVLKHQLPIPFTKK</sequence>
<protein>
    <submittedName>
        <fullName evidence="1">Uncharacterized protein</fullName>
    </submittedName>
</protein>
<proteinExistence type="predicted"/>
<reference evidence="1" key="1">
    <citation type="journal article" date="2022" name="Int. J. Mol. Sci.">
        <title>Draft Genome of Tanacetum Coccineum: Genomic Comparison of Closely Related Tanacetum-Family Plants.</title>
        <authorList>
            <person name="Yamashiro T."/>
            <person name="Shiraishi A."/>
            <person name="Nakayama K."/>
            <person name="Satake H."/>
        </authorList>
    </citation>
    <scope>NUCLEOTIDE SEQUENCE</scope>
</reference>
<organism evidence="1 2">
    <name type="scientific">Tanacetum coccineum</name>
    <dbReference type="NCBI Taxonomy" id="301880"/>
    <lineage>
        <taxon>Eukaryota</taxon>
        <taxon>Viridiplantae</taxon>
        <taxon>Streptophyta</taxon>
        <taxon>Embryophyta</taxon>
        <taxon>Tracheophyta</taxon>
        <taxon>Spermatophyta</taxon>
        <taxon>Magnoliopsida</taxon>
        <taxon>eudicotyledons</taxon>
        <taxon>Gunneridae</taxon>
        <taxon>Pentapetalae</taxon>
        <taxon>asterids</taxon>
        <taxon>campanulids</taxon>
        <taxon>Asterales</taxon>
        <taxon>Asteraceae</taxon>
        <taxon>Asteroideae</taxon>
        <taxon>Anthemideae</taxon>
        <taxon>Anthemidinae</taxon>
        <taxon>Tanacetum</taxon>
    </lineage>
</organism>
<gene>
    <name evidence="1" type="ORF">Tco_0773084</name>
</gene>
<reference evidence="1" key="2">
    <citation type="submission" date="2022-01" db="EMBL/GenBank/DDBJ databases">
        <authorList>
            <person name="Yamashiro T."/>
            <person name="Shiraishi A."/>
            <person name="Satake H."/>
            <person name="Nakayama K."/>
        </authorList>
    </citation>
    <scope>NUCLEOTIDE SEQUENCE</scope>
</reference>
<dbReference type="Proteomes" id="UP001151760">
    <property type="component" value="Unassembled WGS sequence"/>
</dbReference>
<evidence type="ECO:0000313" key="1">
    <source>
        <dbReference type="EMBL" id="GJS90448.1"/>
    </source>
</evidence>
<dbReference type="EMBL" id="BQNB010011428">
    <property type="protein sequence ID" value="GJS90448.1"/>
    <property type="molecule type" value="Genomic_DNA"/>
</dbReference>
<comment type="caution">
    <text evidence="1">The sequence shown here is derived from an EMBL/GenBank/DDBJ whole genome shotgun (WGS) entry which is preliminary data.</text>
</comment>
<name>A0ABQ4ZJQ8_9ASTR</name>
<keyword evidence="2" id="KW-1185">Reference proteome</keyword>
<evidence type="ECO:0000313" key="2">
    <source>
        <dbReference type="Proteomes" id="UP001151760"/>
    </source>
</evidence>